<dbReference type="Pfam" id="PF00440">
    <property type="entry name" value="TetR_N"/>
    <property type="match status" value="1"/>
</dbReference>
<feature type="domain" description="HTH tetR-type" evidence="5">
    <location>
        <begin position="14"/>
        <end position="74"/>
    </location>
</feature>
<evidence type="ECO:0000259" key="5">
    <source>
        <dbReference type="PROSITE" id="PS50977"/>
    </source>
</evidence>
<evidence type="ECO:0000256" key="3">
    <source>
        <dbReference type="ARBA" id="ARBA00023163"/>
    </source>
</evidence>
<protein>
    <recommendedName>
        <fullName evidence="5">HTH tetR-type domain-containing protein</fullName>
    </recommendedName>
</protein>
<dbReference type="PANTHER" id="PTHR47506">
    <property type="entry name" value="TRANSCRIPTIONAL REGULATORY PROTEIN"/>
    <property type="match status" value="1"/>
</dbReference>
<comment type="caution">
    <text evidence="6">The sequence shown here is derived from an EMBL/GenBank/DDBJ whole genome shotgun (WGS) entry which is preliminary data.</text>
</comment>
<dbReference type="InterPro" id="IPR011075">
    <property type="entry name" value="TetR_C"/>
</dbReference>
<organism evidence="6 7">
    <name type="scientific">Mycolicibacterium mucogenicum</name>
    <name type="common">Mycobacterium mucogenicum</name>
    <dbReference type="NCBI Taxonomy" id="56689"/>
    <lineage>
        <taxon>Bacteria</taxon>
        <taxon>Bacillati</taxon>
        <taxon>Actinomycetota</taxon>
        <taxon>Actinomycetes</taxon>
        <taxon>Mycobacteriales</taxon>
        <taxon>Mycobacteriaceae</taxon>
        <taxon>Mycolicibacterium</taxon>
    </lineage>
</organism>
<keyword evidence="2 4" id="KW-0238">DNA-binding</keyword>
<dbReference type="SUPFAM" id="SSF46689">
    <property type="entry name" value="Homeodomain-like"/>
    <property type="match status" value="1"/>
</dbReference>
<evidence type="ECO:0000256" key="1">
    <source>
        <dbReference type="ARBA" id="ARBA00023015"/>
    </source>
</evidence>
<evidence type="ECO:0000256" key="2">
    <source>
        <dbReference type="ARBA" id="ARBA00023125"/>
    </source>
</evidence>
<sequence>MEQVITEPTTDRGRATVARILEAACVLFARQGVRATTLDEIGNAAGAGRSQLYHFFADKADLVSDVVRFQVDRVLSSVQPSFGEVNTAADLRAWCADAIRAHAASDDPIRCPIGSLVYELDRSDDGPARATLKSGFARWEQVIADALQRVADNGGLLPGTEPVVLAAAFLAAYQGGMLMADVSGDVAPLRHALDTALAAAVGLPTKRVRSR</sequence>
<dbReference type="Pfam" id="PF16925">
    <property type="entry name" value="TetR_C_13"/>
    <property type="match status" value="1"/>
</dbReference>
<evidence type="ECO:0000313" key="6">
    <source>
        <dbReference type="EMBL" id="OBA80858.1"/>
    </source>
</evidence>
<dbReference type="InterPro" id="IPR001647">
    <property type="entry name" value="HTH_TetR"/>
</dbReference>
<proteinExistence type="predicted"/>
<dbReference type="AlphaFoldDB" id="A0A1A0M7N0"/>
<reference evidence="6 7" key="1">
    <citation type="submission" date="2016-06" db="EMBL/GenBank/DDBJ databases">
        <authorList>
            <person name="Kjaerup R.B."/>
            <person name="Dalgaard T.S."/>
            <person name="Juul-Madsen H.R."/>
        </authorList>
    </citation>
    <scope>NUCLEOTIDE SEQUENCE [LARGE SCALE GENOMIC DNA]</scope>
    <source>
        <strain evidence="6 7">1199456.5</strain>
    </source>
</reference>
<dbReference type="PANTHER" id="PTHR47506:SF1">
    <property type="entry name" value="HTH-TYPE TRANSCRIPTIONAL REGULATOR YJDC"/>
    <property type="match status" value="1"/>
</dbReference>
<dbReference type="InterPro" id="IPR036271">
    <property type="entry name" value="Tet_transcr_reg_TetR-rel_C_sf"/>
</dbReference>
<dbReference type="EMBL" id="LZSF01000241">
    <property type="protein sequence ID" value="OBA80858.1"/>
    <property type="molecule type" value="Genomic_DNA"/>
</dbReference>
<evidence type="ECO:0000313" key="7">
    <source>
        <dbReference type="Proteomes" id="UP000093962"/>
    </source>
</evidence>
<name>A0A1A0M7N0_MYCMU</name>
<dbReference type="Gene3D" id="1.10.357.10">
    <property type="entry name" value="Tetracycline Repressor, domain 2"/>
    <property type="match status" value="1"/>
</dbReference>
<dbReference type="SUPFAM" id="SSF48498">
    <property type="entry name" value="Tetracyclin repressor-like, C-terminal domain"/>
    <property type="match status" value="1"/>
</dbReference>
<dbReference type="PROSITE" id="PS50977">
    <property type="entry name" value="HTH_TETR_2"/>
    <property type="match status" value="1"/>
</dbReference>
<dbReference type="InterPro" id="IPR009057">
    <property type="entry name" value="Homeodomain-like_sf"/>
</dbReference>
<keyword evidence="1" id="KW-0805">Transcription regulation</keyword>
<dbReference type="Proteomes" id="UP000093962">
    <property type="component" value="Unassembled WGS sequence"/>
</dbReference>
<evidence type="ECO:0000256" key="4">
    <source>
        <dbReference type="PROSITE-ProRule" id="PRU00335"/>
    </source>
</evidence>
<feature type="DNA-binding region" description="H-T-H motif" evidence="4">
    <location>
        <begin position="37"/>
        <end position="56"/>
    </location>
</feature>
<dbReference type="PRINTS" id="PR00455">
    <property type="entry name" value="HTHTETR"/>
</dbReference>
<keyword evidence="3" id="KW-0804">Transcription</keyword>
<accession>A0A1A0M7N0</accession>
<dbReference type="GO" id="GO:0003677">
    <property type="term" value="F:DNA binding"/>
    <property type="evidence" value="ECO:0007669"/>
    <property type="project" value="UniProtKB-UniRule"/>
</dbReference>
<gene>
    <name evidence="6" type="ORF">A5642_29035</name>
</gene>